<dbReference type="Proteomes" id="UP000823561">
    <property type="component" value="Chromosome 16"/>
</dbReference>
<dbReference type="PANTHER" id="PTHR34757:SF2">
    <property type="entry name" value="JUNCTIONAL CADHERIN 5-ASSOCIATED A"/>
    <property type="match status" value="1"/>
</dbReference>
<comment type="caution">
    <text evidence="2">The sequence shown here is derived from an EMBL/GenBank/DDBJ whole genome shotgun (WGS) entry which is preliminary data.</text>
</comment>
<name>A0AAV6G6M4_9TELE</name>
<feature type="region of interest" description="Disordered" evidence="1">
    <location>
        <begin position="146"/>
        <end position="309"/>
    </location>
</feature>
<keyword evidence="3" id="KW-1185">Reference proteome</keyword>
<sequence length="337" mass="37091">MYSVEDLLISHGYKLPRKHSPPPAPRRAPGEGGPPYGYPSRSSSALGCLTSASGSNSSSQRDLAHSHGRSVLADPGFYDTHRGVYVQPHSSDRGIAYWKRRGQDFSALLDYADGRVPMGMQRAEGRGSLSARERELALQQWRLAAERRQHGEPGAERWAQQPHQHPQHQQQQYQQEQRAQQPRRPRTAEGAVPPRTKAKSQSLPRMALPSPTPPPPHGGRSCLSAGPSSLQLHEGSVWMGNPASVGNAAVPQARARQSRPPRPPSYEVHQQTRASSDGPMSRAPSRQDYCPSEPPGYMPPPSYRRQPIMGGGHSYRELLAGYMYGERPVTSRACLSN</sequence>
<dbReference type="PANTHER" id="PTHR34757">
    <property type="entry name" value="JUNCTIONAL PROTEIN ASSOCIATED WITH CORONARY ARTERY DISEASE"/>
    <property type="match status" value="1"/>
</dbReference>
<evidence type="ECO:0000313" key="3">
    <source>
        <dbReference type="Proteomes" id="UP000823561"/>
    </source>
</evidence>
<feature type="compositionally biased region" description="Low complexity" evidence="1">
    <location>
        <begin position="160"/>
        <end position="182"/>
    </location>
</feature>
<proteinExistence type="predicted"/>
<accession>A0AAV6G6M4</accession>
<protein>
    <submittedName>
        <fullName evidence="2">Uncharacterized protein</fullName>
    </submittedName>
</protein>
<feature type="compositionally biased region" description="Polar residues" evidence="1">
    <location>
        <begin position="50"/>
        <end position="61"/>
    </location>
</feature>
<evidence type="ECO:0000256" key="1">
    <source>
        <dbReference type="SAM" id="MobiDB-lite"/>
    </source>
</evidence>
<dbReference type="AlphaFoldDB" id="A0AAV6G6M4"/>
<dbReference type="Pfam" id="PF15351">
    <property type="entry name" value="JCAD"/>
    <property type="match status" value="1"/>
</dbReference>
<organism evidence="2 3">
    <name type="scientific">Alosa alosa</name>
    <name type="common">allis shad</name>
    <dbReference type="NCBI Taxonomy" id="278164"/>
    <lineage>
        <taxon>Eukaryota</taxon>
        <taxon>Metazoa</taxon>
        <taxon>Chordata</taxon>
        <taxon>Craniata</taxon>
        <taxon>Vertebrata</taxon>
        <taxon>Euteleostomi</taxon>
        <taxon>Actinopterygii</taxon>
        <taxon>Neopterygii</taxon>
        <taxon>Teleostei</taxon>
        <taxon>Clupei</taxon>
        <taxon>Clupeiformes</taxon>
        <taxon>Clupeoidei</taxon>
        <taxon>Clupeidae</taxon>
        <taxon>Alosa</taxon>
    </lineage>
</organism>
<reference evidence="2" key="1">
    <citation type="submission" date="2020-10" db="EMBL/GenBank/DDBJ databases">
        <title>Chromosome-scale genome assembly of the Allis shad, Alosa alosa.</title>
        <authorList>
            <person name="Margot Z."/>
            <person name="Christophe K."/>
            <person name="Cabau C."/>
            <person name="Louis A."/>
            <person name="Berthelot C."/>
            <person name="Parey E."/>
            <person name="Roest Crollius H."/>
            <person name="Montfort J."/>
            <person name="Robinson-Rechavi M."/>
            <person name="Bucao C."/>
            <person name="Bouchez O."/>
            <person name="Gislard M."/>
            <person name="Lluch J."/>
            <person name="Milhes M."/>
            <person name="Lampietro C."/>
            <person name="Lopez Roques C."/>
            <person name="Donnadieu C."/>
            <person name="Braasch I."/>
            <person name="Desvignes T."/>
            <person name="Postlethwait J."/>
            <person name="Bobe J."/>
            <person name="Guiguen Y."/>
        </authorList>
    </citation>
    <scope>NUCLEOTIDE SEQUENCE</scope>
    <source>
        <strain evidence="2">M-15738</strain>
        <tissue evidence="2">Blood</tissue>
    </source>
</reference>
<dbReference type="GO" id="GO:0032587">
    <property type="term" value="C:ruffle membrane"/>
    <property type="evidence" value="ECO:0007669"/>
    <property type="project" value="TreeGrafter"/>
</dbReference>
<feature type="region of interest" description="Disordered" evidence="1">
    <location>
        <begin position="12"/>
        <end position="76"/>
    </location>
</feature>
<dbReference type="GO" id="GO:0005912">
    <property type="term" value="C:adherens junction"/>
    <property type="evidence" value="ECO:0007669"/>
    <property type="project" value="TreeGrafter"/>
</dbReference>
<dbReference type="EMBL" id="JADWDJ010000016">
    <property type="protein sequence ID" value="KAG5268271.1"/>
    <property type="molecule type" value="Genomic_DNA"/>
</dbReference>
<evidence type="ECO:0000313" key="2">
    <source>
        <dbReference type="EMBL" id="KAG5268271.1"/>
    </source>
</evidence>
<dbReference type="GO" id="GO:1903589">
    <property type="term" value="P:positive regulation of blood vessel endothelial cell proliferation involved in sprouting angiogenesis"/>
    <property type="evidence" value="ECO:0007669"/>
    <property type="project" value="TreeGrafter"/>
</dbReference>
<gene>
    <name evidence="2" type="ORF">AALO_G00210670</name>
</gene>
<feature type="compositionally biased region" description="Basic and acidic residues" evidence="1">
    <location>
        <begin position="146"/>
        <end position="155"/>
    </location>
</feature>
<feature type="compositionally biased region" description="Pro residues" evidence="1">
    <location>
        <begin position="292"/>
        <end position="302"/>
    </location>
</feature>
<dbReference type="InterPro" id="IPR028221">
    <property type="entry name" value="JCAD"/>
</dbReference>